<dbReference type="STRING" id="128403.WA1_48395"/>
<organism evidence="6 7">
    <name type="scientific">Scytonema hofmannii PCC 7110</name>
    <dbReference type="NCBI Taxonomy" id="128403"/>
    <lineage>
        <taxon>Bacteria</taxon>
        <taxon>Bacillati</taxon>
        <taxon>Cyanobacteriota</taxon>
        <taxon>Cyanophyceae</taxon>
        <taxon>Nostocales</taxon>
        <taxon>Scytonemataceae</taxon>
        <taxon>Scytonema</taxon>
    </lineage>
</organism>
<evidence type="ECO:0000256" key="3">
    <source>
        <dbReference type="PIRSR" id="PIRSR004848-1"/>
    </source>
</evidence>
<comment type="cofactor">
    <cofactor evidence="3">
        <name>pyridoxal 5'-phosphate</name>
        <dbReference type="ChEBI" id="CHEBI:597326"/>
    </cofactor>
</comment>
<sequence>MSSSPTERIIAIQSSLPSSVRLIAVTKQVAPEMMRHAYAAGIRDFGESRIQEAATKQVELQDLPDITWHFIGKVQSNKAKLAIEHFQWIHSVDSLKLAQRLNQLAQQLGRSPLVCLQVKILSDPNKSGWTVSQLLEDLSQLNECKNLQIHGLMTIPPLGLNESEILDVFHRTRDLAKEIQEKNLSSIKMHQLSMGMSGDYQLAIQAGTTMVRLGTILFGERLYQ</sequence>
<dbReference type="InterPro" id="IPR011078">
    <property type="entry name" value="PyrdxlP_homeostasis"/>
</dbReference>
<evidence type="ECO:0000313" key="6">
    <source>
        <dbReference type="EMBL" id="KYC37428.1"/>
    </source>
</evidence>
<name>A0A139WYB9_9CYAN</name>
<evidence type="ECO:0000256" key="1">
    <source>
        <dbReference type="ARBA" id="ARBA00022898"/>
    </source>
</evidence>
<dbReference type="Proteomes" id="UP000076925">
    <property type="component" value="Unassembled WGS sequence"/>
</dbReference>
<protein>
    <recommendedName>
        <fullName evidence="2">Pyridoxal phosphate homeostasis protein</fullName>
        <shortName evidence="2">PLP homeostasis protein</shortName>
    </recommendedName>
</protein>
<dbReference type="GO" id="GO:0030170">
    <property type="term" value="F:pyridoxal phosphate binding"/>
    <property type="evidence" value="ECO:0007669"/>
    <property type="project" value="UniProtKB-UniRule"/>
</dbReference>
<comment type="similarity">
    <text evidence="2 4">Belongs to the pyridoxal phosphate-binding protein YggS/PROSC family.</text>
</comment>
<dbReference type="OrthoDB" id="9804072at2"/>
<dbReference type="SUPFAM" id="SSF51419">
    <property type="entry name" value="PLP-binding barrel"/>
    <property type="match status" value="1"/>
</dbReference>
<dbReference type="Pfam" id="PF01168">
    <property type="entry name" value="Ala_racemase_N"/>
    <property type="match status" value="1"/>
</dbReference>
<dbReference type="Gene3D" id="3.20.20.10">
    <property type="entry name" value="Alanine racemase"/>
    <property type="match status" value="1"/>
</dbReference>
<comment type="caution">
    <text evidence="6">The sequence shown here is derived from an EMBL/GenBank/DDBJ whole genome shotgun (WGS) entry which is preliminary data.</text>
</comment>
<dbReference type="InterPro" id="IPR029066">
    <property type="entry name" value="PLP-binding_barrel"/>
</dbReference>
<evidence type="ECO:0000313" key="7">
    <source>
        <dbReference type="Proteomes" id="UP000076925"/>
    </source>
</evidence>
<dbReference type="CDD" id="cd00635">
    <property type="entry name" value="PLPDE_III_YBL036c_like"/>
    <property type="match status" value="1"/>
</dbReference>
<gene>
    <name evidence="6" type="ORF">WA1_48395</name>
</gene>
<dbReference type="HAMAP" id="MF_02087">
    <property type="entry name" value="PLP_homeostasis"/>
    <property type="match status" value="1"/>
</dbReference>
<evidence type="ECO:0000256" key="4">
    <source>
        <dbReference type="RuleBase" id="RU004514"/>
    </source>
</evidence>
<dbReference type="PANTHER" id="PTHR10146:SF14">
    <property type="entry name" value="PYRIDOXAL PHOSPHATE HOMEOSTASIS PROTEIN"/>
    <property type="match status" value="1"/>
</dbReference>
<evidence type="ECO:0000256" key="2">
    <source>
        <dbReference type="HAMAP-Rule" id="MF_02087"/>
    </source>
</evidence>
<dbReference type="EMBL" id="ANNX02000047">
    <property type="protein sequence ID" value="KYC37428.1"/>
    <property type="molecule type" value="Genomic_DNA"/>
</dbReference>
<dbReference type="PIRSF" id="PIRSF004848">
    <property type="entry name" value="YBL036c_PLPDEIII"/>
    <property type="match status" value="1"/>
</dbReference>
<reference evidence="6 7" key="1">
    <citation type="journal article" date="2013" name="Genome Biol. Evol.">
        <title>Genomes of Stigonematalean cyanobacteria (subsection V) and the evolution of oxygenic photosynthesis from prokaryotes to plastids.</title>
        <authorList>
            <person name="Dagan T."/>
            <person name="Roettger M."/>
            <person name="Stucken K."/>
            <person name="Landan G."/>
            <person name="Koch R."/>
            <person name="Major P."/>
            <person name="Gould S.B."/>
            <person name="Goremykin V.V."/>
            <person name="Rippka R."/>
            <person name="Tandeau de Marsac N."/>
            <person name="Gugger M."/>
            <person name="Lockhart P.J."/>
            <person name="Allen J.F."/>
            <person name="Brune I."/>
            <person name="Maus I."/>
            <person name="Puhler A."/>
            <person name="Martin W.F."/>
        </authorList>
    </citation>
    <scope>NUCLEOTIDE SEQUENCE [LARGE SCALE GENOMIC DNA]</scope>
    <source>
        <strain evidence="6 7">PCC 7110</strain>
    </source>
</reference>
<keyword evidence="1 2" id="KW-0663">Pyridoxal phosphate</keyword>
<dbReference type="PANTHER" id="PTHR10146">
    <property type="entry name" value="PROLINE SYNTHETASE CO-TRANSCRIBED BACTERIAL HOMOLOG PROTEIN"/>
    <property type="match status" value="1"/>
</dbReference>
<evidence type="ECO:0000259" key="5">
    <source>
        <dbReference type="Pfam" id="PF01168"/>
    </source>
</evidence>
<accession>A0A139WYB9</accession>
<dbReference type="NCBIfam" id="TIGR00044">
    <property type="entry name" value="YggS family pyridoxal phosphate-dependent enzyme"/>
    <property type="match status" value="1"/>
</dbReference>
<feature type="modified residue" description="N6-(pyridoxal phosphate)lysine" evidence="2 3">
    <location>
        <position position="27"/>
    </location>
</feature>
<proteinExistence type="inferred from homology"/>
<dbReference type="AlphaFoldDB" id="A0A139WYB9"/>
<comment type="function">
    <text evidence="2">Pyridoxal 5'-phosphate (PLP)-binding protein, which is involved in PLP homeostasis.</text>
</comment>
<keyword evidence="7" id="KW-1185">Reference proteome</keyword>
<dbReference type="InterPro" id="IPR001608">
    <property type="entry name" value="Ala_racemase_N"/>
</dbReference>
<dbReference type="RefSeq" id="WP_017742424.1">
    <property type="nucleotide sequence ID" value="NZ_KQ976354.1"/>
</dbReference>
<feature type="domain" description="Alanine racemase N-terminal" evidence="5">
    <location>
        <begin position="11"/>
        <end position="220"/>
    </location>
</feature>
<dbReference type="FunFam" id="3.20.20.10:FF:000018">
    <property type="entry name" value="Pyridoxal phosphate homeostasis protein"/>
    <property type="match status" value="1"/>
</dbReference>